<organism evidence="1 2">
    <name type="scientific">Saguinus oedipus</name>
    <name type="common">Cotton-top tamarin</name>
    <name type="synonym">Oedipomidas oedipus</name>
    <dbReference type="NCBI Taxonomy" id="9490"/>
    <lineage>
        <taxon>Eukaryota</taxon>
        <taxon>Metazoa</taxon>
        <taxon>Chordata</taxon>
        <taxon>Craniata</taxon>
        <taxon>Vertebrata</taxon>
        <taxon>Euteleostomi</taxon>
        <taxon>Mammalia</taxon>
        <taxon>Eutheria</taxon>
        <taxon>Euarchontoglires</taxon>
        <taxon>Primates</taxon>
        <taxon>Haplorrhini</taxon>
        <taxon>Platyrrhini</taxon>
        <taxon>Cebidae</taxon>
        <taxon>Callitrichinae</taxon>
        <taxon>Saguinus</taxon>
    </lineage>
</organism>
<keyword evidence="2" id="KW-1185">Reference proteome</keyword>
<sequence>MYQEGPGRDPATLPLFCPGPGLCPLAAGSDILDPTVAAPESWLMSLALASSKEVSFQTGQLVRSHGLDFVMGPADTAVAVSIATIGDPSPTVMLPRPGAKLSSAVLPCCFSDLLQGVLNFRAGFAGPPNGHPQSVQLEEGPGTSSGRAELRVGSFLVTQPPLQAPEFILTQSPPELAPAPSAFPGPVSAMELSQALPSSQVRLPSEH</sequence>
<dbReference type="Proteomes" id="UP001266305">
    <property type="component" value="Unassembled WGS sequence"/>
</dbReference>
<proteinExistence type="predicted"/>
<evidence type="ECO:0000313" key="2">
    <source>
        <dbReference type="Proteomes" id="UP001266305"/>
    </source>
</evidence>
<accession>A0ABQ9V115</accession>
<name>A0ABQ9V115_SAGOE</name>
<evidence type="ECO:0000313" key="1">
    <source>
        <dbReference type="EMBL" id="KAK2103069.1"/>
    </source>
</evidence>
<comment type="caution">
    <text evidence="1">The sequence shown here is derived from an EMBL/GenBank/DDBJ whole genome shotgun (WGS) entry which is preliminary data.</text>
</comment>
<protein>
    <submittedName>
        <fullName evidence="1">Uncharacterized protein</fullName>
    </submittedName>
</protein>
<dbReference type="EMBL" id="JASSZA010000009">
    <property type="protein sequence ID" value="KAK2103069.1"/>
    <property type="molecule type" value="Genomic_DNA"/>
</dbReference>
<reference evidence="1 2" key="1">
    <citation type="submission" date="2023-05" db="EMBL/GenBank/DDBJ databases">
        <title>B98-5 Cell Line De Novo Hybrid Assembly: An Optical Mapping Approach.</title>
        <authorList>
            <person name="Kananen K."/>
            <person name="Auerbach J.A."/>
            <person name="Kautto E."/>
            <person name="Blachly J.S."/>
        </authorList>
    </citation>
    <scope>NUCLEOTIDE SEQUENCE [LARGE SCALE GENOMIC DNA]</scope>
    <source>
        <strain evidence="1">B95-8</strain>
        <tissue evidence="1">Cell line</tissue>
    </source>
</reference>
<gene>
    <name evidence="1" type="ORF">P7K49_020736</name>
</gene>